<accession>A0A8J3L1D9</accession>
<sequence>MYDPAVGWIKDVSWWNGLRGQEQRRIWLYTDGTLWRVEARQGPSGNNGERPIWRSPTGTEAEAHALAAAMRARNPGDDWREMPQAWIE</sequence>
<organism evidence="1 2">
    <name type="scientific">Catellatospora coxensis</name>
    <dbReference type="NCBI Taxonomy" id="310354"/>
    <lineage>
        <taxon>Bacteria</taxon>
        <taxon>Bacillati</taxon>
        <taxon>Actinomycetota</taxon>
        <taxon>Actinomycetes</taxon>
        <taxon>Micromonosporales</taxon>
        <taxon>Micromonosporaceae</taxon>
        <taxon>Catellatospora</taxon>
    </lineage>
</organism>
<evidence type="ECO:0000313" key="1">
    <source>
        <dbReference type="EMBL" id="GIG10222.1"/>
    </source>
</evidence>
<comment type="caution">
    <text evidence="1">The sequence shown here is derived from an EMBL/GenBank/DDBJ whole genome shotgun (WGS) entry which is preliminary data.</text>
</comment>
<evidence type="ECO:0000313" key="2">
    <source>
        <dbReference type="Proteomes" id="UP000630887"/>
    </source>
</evidence>
<gene>
    <name evidence="1" type="ORF">Cco03nite_69220</name>
</gene>
<keyword evidence="2" id="KW-1185">Reference proteome</keyword>
<protein>
    <submittedName>
        <fullName evidence="1">Uncharacterized protein</fullName>
    </submittedName>
</protein>
<reference evidence="1 2" key="1">
    <citation type="submission" date="2021-01" db="EMBL/GenBank/DDBJ databases">
        <title>Whole genome shotgun sequence of Catellatospora coxensis NBRC 107359.</title>
        <authorList>
            <person name="Komaki H."/>
            <person name="Tamura T."/>
        </authorList>
    </citation>
    <scope>NUCLEOTIDE SEQUENCE [LARGE SCALE GENOMIC DNA]</scope>
    <source>
        <strain evidence="1 2">NBRC 107359</strain>
    </source>
</reference>
<dbReference type="AlphaFoldDB" id="A0A8J3L1D9"/>
<dbReference type="Proteomes" id="UP000630887">
    <property type="component" value="Unassembled WGS sequence"/>
</dbReference>
<name>A0A8J3L1D9_9ACTN</name>
<dbReference type="EMBL" id="BONI01000082">
    <property type="protein sequence ID" value="GIG10222.1"/>
    <property type="molecule type" value="Genomic_DNA"/>
</dbReference>
<proteinExistence type="predicted"/>